<sequence>MTEHAFIVSGQYLSDHLDDPDIVVVDCRFALSDPNQGYEQYKVSHIPGAHYLDLNKDLSRPVERHGGRHPLPEPGKLAQKLAGIGVNFRKTLVIAYDDSRFAFASRFWWLLRYLGHDQVALLDGGWTRWHSQGYPVSDQEPTTKPGIFVEQLRSDWVVDINTVKVRKDLPEVALVDSRESDRYLGKREPIDPVAGHIPGAINYPWHGVTDTNGYLQPLASQQQRWTELENKQEILVYCGSGVTACVNLFSLALAGINTGKLYAGSWSDWCSYL</sequence>
<dbReference type="Gene3D" id="3.40.250.10">
    <property type="entry name" value="Rhodanese-like domain"/>
    <property type="match status" value="2"/>
</dbReference>
<reference evidence="5" key="1">
    <citation type="submission" date="2016-10" db="EMBL/GenBank/DDBJ databases">
        <title>Comparative genomics uncovers the prolific and rare metabolic potential of the cyanobacterial genus Moorea.</title>
        <authorList>
            <person name="Leao T."/>
            <person name="Castelao G."/>
            <person name="Korobeynikov A."/>
            <person name="Monroe E.A."/>
            <person name="Podell S."/>
            <person name="Glukhov E."/>
            <person name="Allen E."/>
            <person name="Gerwick W.H."/>
            <person name="Gerwick L."/>
        </authorList>
    </citation>
    <scope>NUCLEOTIDE SEQUENCE [LARGE SCALE GENOMIC DNA]</scope>
    <source>
        <strain evidence="5">PAL-8-15-08-1</strain>
    </source>
</reference>
<dbReference type="RefSeq" id="WP_070391476.1">
    <property type="nucleotide sequence ID" value="NZ_CP017599.1"/>
</dbReference>
<protein>
    <submittedName>
        <fullName evidence="4">Sulfurtransferase</fullName>
    </submittedName>
</protein>
<accession>A0A1D8TMY8</accession>
<dbReference type="PROSITE" id="PS50206">
    <property type="entry name" value="RHODANESE_3"/>
    <property type="match status" value="2"/>
</dbReference>
<dbReference type="SUPFAM" id="SSF52821">
    <property type="entry name" value="Rhodanese/Cell cycle control phosphatase"/>
    <property type="match status" value="2"/>
</dbReference>
<name>A0A1D8TMY8_9CYAN</name>
<organism evidence="4 5">
    <name type="scientific">Moorena producens PAL-8-15-08-1</name>
    <dbReference type="NCBI Taxonomy" id="1458985"/>
    <lineage>
        <taxon>Bacteria</taxon>
        <taxon>Bacillati</taxon>
        <taxon>Cyanobacteriota</taxon>
        <taxon>Cyanophyceae</taxon>
        <taxon>Coleofasciculales</taxon>
        <taxon>Coleofasciculaceae</taxon>
        <taxon>Moorena</taxon>
    </lineage>
</organism>
<gene>
    <name evidence="4" type="ORF">BJP34_05490</name>
</gene>
<evidence type="ECO:0000256" key="1">
    <source>
        <dbReference type="ARBA" id="ARBA00022679"/>
    </source>
</evidence>
<dbReference type="InterPro" id="IPR001307">
    <property type="entry name" value="Thiosulphate_STrfase_CS"/>
</dbReference>
<dbReference type="InterPro" id="IPR036873">
    <property type="entry name" value="Rhodanese-like_dom_sf"/>
</dbReference>
<dbReference type="Pfam" id="PF00581">
    <property type="entry name" value="Rhodanese"/>
    <property type="match status" value="2"/>
</dbReference>
<dbReference type="InterPro" id="IPR045078">
    <property type="entry name" value="TST/MPST-like"/>
</dbReference>
<proteinExistence type="predicted"/>
<dbReference type="AlphaFoldDB" id="A0A1D8TMY8"/>
<dbReference type="InterPro" id="IPR001763">
    <property type="entry name" value="Rhodanese-like_dom"/>
</dbReference>
<evidence type="ECO:0000259" key="3">
    <source>
        <dbReference type="PROSITE" id="PS50206"/>
    </source>
</evidence>
<feature type="domain" description="Rhodanese" evidence="3">
    <location>
        <begin position="168"/>
        <end position="271"/>
    </location>
</feature>
<keyword evidence="2" id="KW-0677">Repeat</keyword>
<dbReference type="SMART" id="SM00450">
    <property type="entry name" value="RHOD"/>
    <property type="match status" value="2"/>
</dbReference>
<evidence type="ECO:0000256" key="2">
    <source>
        <dbReference type="ARBA" id="ARBA00022737"/>
    </source>
</evidence>
<dbReference type="EMBL" id="CP017599">
    <property type="protein sequence ID" value="AOW98974.1"/>
    <property type="molecule type" value="Genomic_DNA"/>
</dbReference>
<dbReference type="GO" id="GO:0004792">
    <property type="term" value="F:thiosulfate-cyanide sulfurtransferase activity"/>
    <property type="evidence" value="ECO:0007669"/>
    <property type="project" value="InterPro"/>
</dbReference>
<keyword evidence="1 4" id="KW-0808">Transferase</keyword>
<dbReference type="Proteomes" id="UP000177870">
    <property type="component" value="Chromosome"/>
</dbReference>
<dbReference type="CDD" id="cd01448">
    <property type="entry name" value="TST_Repeat_1"/>
    <property type="match status" value="1"/>
</dbReference>
<feature type="domain" description="Rhodanese" evidence="3">
    <location>
        <begin position="18"/>
        <end position="138"/>
    </location>
</feature>
<dbReference type="CDD" id="cd01449">
    <property type="entry name" value="TST_Repeat_2"/>
    <property type="match status" value="1"/>
</dbReference>
<dbReference type="PANTHER" id="PTHR11364:SF27">
    <property type="entry name" value="SULFURTRANSFERASE"/>
    <property type="match status" value="1"/>
</dbReference>
<dbReference type="STRING" id="1458985.BJP34_05490"/>
<dbReference type="PANTHER" id="PTHR11364">
    <property type="entry name" value="THIOSULFATE SULFERTANSFERASE"/>
    <property type="match status" value="1"/>
</dbReference>
<dbReference type="OrthoDB" id="9770030at2"/>
<evidence type="ECO:0000313" key="4">
    <source>
        <dbReference type="EMBL" id="AOW98974.1"/>
    </source>
</evidence>
<evidence type="ECO:0000313" key="5">
    <source>
        <dbReference type="Proteomes" id="UP000177870"/>
    </source>
</evidence>
<dbReference type="KEGG" id="mpro:BJP34_05490"/>
<dbReference type="PROSITE" id="PS00380">
    <property type="entry name" value="RHODANESE_1"/>
    <property type="match status" value="1"/>
</dbReference>